<dbReference type="EC" id="6.3.5.3" evidence="2"/>
<organism evidence="2 3">
    <name type="scientific">Bifidobacterium favimelis</name>
    <dbReference type="NCBI Taxonomy" id="3122979"/>
    <lineage>
        <taxon>Bacteria</taxon>
        <taxon>Bacillati</taxon>
        <taxon>Actinomycetota</taxon>
        <taxon>Actinomycetes</taxon>
        <taxon>Bifidobacteriales</taxon>
        <taxon>Bifidobacteriaceae</taxon>
        <taxon>Bifidobacterium</taxon>
    </lineage>
</organism>
<dbReference type="Proteomes" id="UP001373159">
    <property type="component" value="Unassembled WGS sequence"/>
</dbReference>
<dbReference type="Gene3D" id="3.40.50.880">
    <property type="match status" value="1"/>
</dbReference>
<protein>
    <submittedName>
        <fullName evidence="2">Phosphoribosylformylglycinamidine synthase</fullName>
        <ecNumber evidence="2">6.3.5.3</ecNumber>
    </submittedName>
</protein>
<sequence length="1302" mass="139861">MVFRVYTEKKAGFDVEATRMGDQLRTVLDLPGLEGVRVINRYDVEGISEDLFRRCLPTVFSQPQTDRVSFTLEEAVGLPGQPVLAELVHDPLLFAVAYLPGQLDQRAASAEECIQLMGQGERPRVATATLYLLEGDLDRTDIERIQGYIVNPVEARLTGLDRPATLSQTWREPDPVPQVEGFRHLDEAGLSDLIDREGLAMDLADAVFCRDHYRQEGRDPSLAELKVIDTYWSDHCRHTTFGTSLEHVSIEDDRVAAAFRRYLEIRKKLGRTRRPVCLMDMATIGASYLRKEGVLTGLDDSEEVNACTIRTRVDVDGREEDWLFLFKNETHNHPTEIEPFGGAATCIGGAIRDPLSGRGYVYQAMRVTGAADPRTPVEDTLPGKLPQRRIVQSAAQGYSSYGNQIGIATGQVSEIYHPGYAAKHMEVGAVVAATPADHVVRERPRPGDLIVLVGGRTGRDGIGGATGASKSQNSESLEVCGAEVQKGDAPEERRLQRLFRRRDASRLIKRCNDFGAGGVAVAVGELADGLEIDLDRVPLKYQGLNGTEIAISESQERMAVALDAGDADTFIAYAHEENLQATVIARVVEEPRLRMTWRGMTVVDIPRDFLSSNGAPKSADAFVGRPGAYSPPWSGGGDLAERMGRLLADINVSSHKGLAERFDSTIGGATVLLPFGGRRQLTPSQAMVSKFPVKGHTDSASAMAWGFNPFLTEEDPYTGAYLAVVESVCRLVATGFSRHRAYLSLQEYFPKPGRDPARWGRPMAALLGALDAQLDLGVGAIGGKDSMSGTFEHLEVPPTLISFAVALGRAGQAISPEFKRAGSPVFLLTPEYGQGGLIPDAASLVSTMDYLERLEGAGLIQAASTPGYGCAAQSLFEMTLGNRLGLSLDPDLDEDTLFKPAYGSFLLVLEPGNDLPPLDKGVHATRLGTTTADYRLTGRGSDLDLSDLEEVWARGLEDVYPYRGGEGGIPLVGQVTGRPGQAEAKGAQGPCGSYREGGGGGSLPVGPAADARAVAGAGRRGIRPGSGPNLAIHGEGRPLVLIPVFPGTNCEYDSARAFRQAGARVSTVVIRNLTPQDVSDSVDRLAAGIASSQIVMLPGGFSGGDEPDGSAKFIASFLRSPRLADALRGLLKDRDGLMLGICNGFQALIKLGLVPYGDIVEAREDDPTLTYNTIGRHQSRLVRTRVSSTLSPWLSACRVGDLHTVAVSHGEGRFVAGTDLLKDLASSGRIAAQYVGEDGLPSMDLDVNPNGSDLAVEALTSPDGHVLGKMGHTERSGEGLYRNFPDFRPQPLFASGVAYFAD</sequence>
<comment type="caution">
    <text evidence="2">The sequence shown here is derived from an EMBL/GenBank/DDBJ whole genome shotgun (WGS) entry which is preliminary data.</text>
</comment>
<dbReference type="GO" id="GO:0004642">
    <property type="term" value="F:phosphoribosylformylglycinamidine synthase activity"/>
    <property type="evidence" value="ECO:0007669"/>
    <property type="project" value="UniProtKB-EC"/>
</dbReference>
<dbReference type="InterPro" id="IPR036921">
    <property type="entry name" value="PurM-like_N_sf"/>
</dbReference>
<keyword evidence="2" id="KW-0436">Ligase</keyword>
<dbReference type="RefSeq" id="WP_340468886.1">
    <property type="nucleotide sequence ID" value="NZ_JBANBB010000001.1"/>
</dbReference>
<evidence type="ECO:0000313" key="2">
    <source>
        <dbReference type="EMBL" id="MEK0306374.1"/>
    </source>
</evidence>
<dbReference type="EMBL" id="JBANBB010000001">
    <property type="protein sequence ID" value="MEK0306374.1"/>
    <property type="molecule type" value="Genomic_DNA"/>
</dbReference>
<feature type="domain" description="PurM-like C-terminal" evidence="1">
    <location>
        <begin position="445"/>
        <end position="597"/>
    </location>
</feature>
<reference evidence="2 3" key="1">
    <citation type="submission" date="2024-02" db="EMBL/GenBank/DDBJ databases">
        <title>Bifidobacterium honeyensis sp. nov., isolated from the comb honey.</title>
        <authorList>
            <person name="Liu W."/>
            <person name="Li Y."/>
        </authorList>
    </citation>
    <scope>NUCLEOTIDE SEQUENCE [LARGE SCALE GENOMIC DNA]</scope>
    <source>
        <strain evidence="2 3">IMAU50988</strain>
    </source>
</reference>
<name>A0ABU8ZME6_9BIFI</name>
<dbReference type="Gene3D" id="3.30.1330.10">
    <property type="entry name" value="PurM-like, N-terminal domain"/>
    <property type="match status" value="2"/>
</dbReference>
<dbReference type="SMART" id="SM01211">
    <property type="entry name" value="GATase_5"/>
    <property type="match status" value="1"/>
</dbReference>
<evidence type="ECO:0000259" key="1">
    <source>
        <dbReference type="Pfam" id="PF02769"/>
    </source>
</evidence>
<dbReference type="SUPFAM" id="SSF55326">
    <property type="entry name" value="PurM N-terminal domain-like"/>
    <property type="match status" value="2"/>
</dbReference>
<dbReference type="InterPro" id="IPR010918">
    <property type="entry name" value="PurM-like_C_dom"/>
</dbReference>
<keyword evidence="3" id="KW-1185">Reference proteome</keyword>
<gene>
    <name evidence="2" type="ORF">V8P97_02665</name>
</gene>
<dbReference type="InterPro" id="IPR010141">
    <property type="entry name" value="FGAM_synthase"/>
</dbReference>
<dbReference type="SUPFAM" id="SSF52317">
    <property type="entry name" value="Class I glutamine amidotransferase-like"/>
    <property type="match status" value="1"/>
</dbReference>
<accession>A0ABU8ZME6</accession>
<dbReference type="InterPro" id="IPR029062">
    <property type="entry name" value="Class_I_gatase-like"/>
</dbReference>
<dbReference type="Pfam" id="PF13507">
    <property type="entry name" value="GATase_5"/>
    <property type="match status" value="1"/>
</dbReference>
<dbReference type="PANTHER" id="PTHR10099:SF1">
    <property type="entry name" value="PHOSPHORIBOSYLFORMYLGLYCINAMIDINE SYNTHASE"/>
    <property type="match status" value="1"/>
</dbReference>
<dbReference type="PROSITE" id="PS51273">
    <property type="entry name" value="GATASE_TYPE_1"/>
    <property type="match status" value="1"/>
</dbReference>
<dbReference type="SUPFAM" id="SSF56042">
    <property type="entry name" value="PurM C-terminal domain-like"/>
    <property type="match status" value="2"/>
</dbReference>
<dbReference type="Pfam" id="PF02769">
    <property type="entry name" value="AIRS_C"/>
    <property type="match status" value="1"/>
</dbReference>
<proteinExistence type="predicted"/>
<dbReference type="Gene3D" id="3.90.650.10">
    <property type="entry name" value="PurM-like C-terminal domain"/>
    <property type="match status" value="2"/>
</dbReference>
<dbReference type="NCBIfam" id="TIGR01857">
    <property type="entry name" value="FGAM-synthase"/>
    <property type="match status" value="1"/>
</dbReference>
<dbReference type="PANTHER" id="PTHR10099">
    <property type="entry name" value="PHOSPHORIBOSYLFORMYLGLYCINAMIDINE SYNTHASE"/>
    <property type="match status" value="1"/>
</dbReference>
<dbReference type="InterPro" id="IPR036676">
    <property type="entry name" value="PurM-like_C_sf"/>
</dbReference>
<evidence type="ECO:0000313" key="3">
    <source>
        <dbReference type="Proteomes" id="UP001373159"/>
    </source>
</evidence>
<dbReference type="CDD" id="cd02204">
    <property type="entry name" value="PurL_repeat2"/>
    <property type="match status" value="1"/>
</dbReference>
<dbReference type="CDD" id="cd02203">
    <property type="entry name" value="PurL_repeat1"/>
    <property type="match status" value="1"/>
</dbReference>